<evidence type="ECO:0000256" key="4">
    <source>
        <dbReference type="ARBA" id="ARBA00022475"/>
    </source>
</evidence>
<keyword evidence="12" id="KW-0238">DNA-binding</keyword>
<dbReference type="InterPro" id="IPR041027">
    <property type="entry name" value="FtsK_alpha"/>
</dbReference>
<dbReference type="GO" id="GO:0007059">
    <property type="term" value="P:chromosome segregation"/>
    <property type="evidence" value="ECO:0007669"/>
    <property type="project" value="UniProtKB-KW"/>
</dbReference>
<evidence type="ECO:0000256" key="13">
    <source>
        <dbReference type="ARBA" id="ARBA00023136"/>
    </source>
</evidence>
<feature type="region of interest" description="Disordered" evidence="16">
    <location>
        <begin position="357"/>
        <end position="491"/>
    </location>
</feature>
<keyword evidence="11 17" id="KW-1133">Transmembrane helix</keyword>
<dbReference type="SUPFAM" id="SSF46785">
    <property type="entry name" value="Winged helix' DNA-binding domain"/>
    <property type="match status" value="1"/>
</dbReference>
<dbReference type="GO" id="GO:0071236">
    <property type="term" value="P:cellular response to antibiotic"/>
    <property type="evidence" value="ECO:0007669"/>
    <property type="project" value="UniProtKB-ARBA"/>
</dbReference>
<keyword evidence="4" id="KW-1003">Cell membrane</keyword>
<evidence type="ECO:0000256" key="15">
    <source>
        <dbReference type="PROSITE-ProRule" id="PRU00289"/>
    </source>
</evidence>
<dbReference type="FunFam" id="3.30.980.40:FF:000001">
    <property type="entry name" value="DNA translocase FtsK"/>
    <property type="match status" value="1"/>
</dbReference>
<feature type="region of interest" description="Disordered" evidence="16">
    <location>
        <begin position="568"/>
        <end position="598"/>
    </location>
</feature>
<evidence type="ECO:0000256" key="12">
    <source>
        <dbReference type="ARBA" id="ARBA00023125"/>
    </source>
</evidence>
<feature type="compositionally biased region" description="Low complexity" evidence="16">
    <location>
        <begin position="733"/>
        <end position="852"/>
    </location>
</feature>
<feature type="transmembrane region" description="Helical" evidence="17">
    <location>
        <begin position="25"/>
        <end position="44"/>
    </location>
</feature>
<protein>
    <recommendedName>
        <fullName evidence="3">DNA translocase FtsK</fullName>
    </recommendedName>
</protein>
<dbReference type="EMBL" id="AAHBLX010000001">
    <property type="protein sequence ID" value="EBU2658810.1"/>
    <property type="molecule type" value="Genomic_DNA"/>
</dbReference>
<feature type="transmembrane region" description="Helical" evidence="17">
    <location>
        <begin position="165"/>
        <end position="184"/>
    </location>
</feature>
<evidence type="ECO:0000256" key="6">
    <source>
        <dbReference type="ARBA" id="ARBA00022618"/>
    </source>
</evidence>
<evidence type="ECO:0000256" key="14">
    <source>
        <dbReference type="ARBA" id="ARBA00023306"/>
    </source>
</evidence>
<evidence type="ECO:0000256" key="10">
    <source>
        <dbReference type="ARBA" id="ARBA00022840"/>
    </source>
</evidence>
<feature type="compositionally biased region" description="Low complexity" evidence="16">
    <location>
        <begin position="872"/>
        <end position="882"/>
    </location>
</feature>
<dbReference type="InterPro" id="IPR002543">
    <property type="entry name" value="FtsK_dom"/>
</dbReference>
<keyword evidence="9" id="KW-0159">Chromosome partition</keyword>
<feature type="transmembrane region" description="Helical" evidence="17">
    <location>
        <begin position="75"/>
        <end position="98"/>
    </location>
</feature>
<keyword evidence="10 15" id="KW-0067">ATP-binding</keyword>
<dbReference type="Pfam" id="PF01580">
    <property type="entry name" value="FtsK_SpoIIIE"/>
    <property type="match status" value="1"/>
</dbReference>
<evidence type="ECO:0000256" key="17">
    <source>
        <dbReference type="SAM" id="Phobius"/>
    </source>
</evidence>
<feature type="compositionally biased region" description="Polar residues" evidence="16">
    <location>
        <begin position="385"/>
        <end position="395"/>
    </location>
</feature>
<feature type="transmembrane region" description="Helical" evidence="17">
    <location>
        <begin position="110"/>
        <end position="131"/>
    </location>
</feature>
<dbReference type="FunFam" id="3.40.50.300:FF:000209">
    <property type="entry name" value="Cell division protein FtsK"/>
    <property type="match status" value="1"/>
</dbReference>
<comment type="similarity">
    <text evidence="2">Belongs to the FtsK/SpoIIIE/SftA family.</text>
</comment>
<evidence type="ECO:0000256" key="1">
    <source>
        <dbReference type="ARBA" id="ARBA00004429"/>
    </source>
</evidence>
<feature type="compositionally biased region" description="Low complexity" evidence="16">
    <location>
        <begin position="674"/>
        <end position="683"/>
    </location>
</feature>
<evidence type="ECO:0000256" key="11">
    <source>
        <dbReference type="ARBA" id="ARBA00022989"/>
    </source>
</evidence>
<dbReference type="Pfam" id="PF09397">
    <property type="entry name" value="FtsK_gamma"/>
    <property type="match status" value="1"/>
</dbReference>
<dbReference type="InterPro" id="IPR027417">
    <property type="entry name" value="P-loop_NTPase"/>
</dbReference>
<dbReference type="GO" id="GO:0051301">
    <property type="term" value="P:cell division"/>
    <property type="evidence" value="ECO:0007669"/>
    <property type="project" value="UniProtKB-KW"/>
</dbReference>
<dbReference type="GO" id="GO:0003677">
    <property type="term" value="F:DNA binding"/>
    <property type="evidence" value="ECO:0007669"/>
    <property type="project" value="UniProtKB-KW"/>
</dbReference>
<evidence type="ECO:0000313" key="19">
    <source>
        <dbReference type="EMBL" id="EBU2658810.1"/>
    </source>
</evidence>
<evidence type="ECO:0000256" key="3">
    <source>
        <dbReference type="ARBA" id="ARBA00020887"/>
    </source>
</evidence>
<dbReference type="PROSITE" id="PS50901">
    <property type="entry name" value="FTSK"/>
    <property type="match status" value="1"/>
</dbReference>
<feature type="domain" description="FtsK" evidence="18">
    <location>
        <begin position="1010"/>
        <end position="1223"/>
    </location>
</feature>
<evidence type="ECO:0000259" key="18">
    <source>
        <dbReference type="PROSITE" id="PS50901"/>
    </source>
</evidence>
<feature type="transmembrane region" description="Helical" evidence="17">
    <location>
        <begin position="137"/>
        <end position="158"/>
    </location>
</feature>
<dbReference type="Gene3D" id="3.40.50.300">
    <property type="entry name" value="P-loop containing nucleotide triphosphate hydrolases"/>
    <property type="match status" value="1"/>
</dbReference>
<comment type="subcellular location">
    <subcellularLocation>
        <location evidence="1">Cell inner membrane</location>
        <topology evidence="1">Multi-pass membrane protein</topology>
    </subcellularLocation>
</comment>
<keyword evidence="14" id="KW-0131">Cell cycle</keyword>
<name>A0A5V4N094_SALER</name>
<gene>
    <name evidence="19" type="primary">ftsK</name>
    <name evidence="19" type="ORF">CUP06_01405</name>
</gene>
<dbReference type="GO" id="GO:0005886">
    <property type="term" value="C:plasma membrane"/>
    <property type="evidence" value="ECO:0007669"/>
    <property type="project" value="UniProtKB-SubCell"/>
</dbReference>
<evidence type="ECO:0000256" key="7">
    <source>
        <dbReference type="ARBA" id="ARBA00022692"/>
    </source>
</evidence>
<dbReference type="CDD" id="cd01127">
    <property type="entry name" value="TrwB_TraG_TraD_VirD4"/>
    <property type="match status" value="1"/>
</dbReference>
<dbReference type="Pfam" id="PF13491">
    <property type="entry name" value="FtsK_4TM"/>
    <property type="match status" value="1"/>
</dbReference>
<keyword evidence="6" id="KW-0132">Cell division</keyword>
<feature type="region of interest" description="Disordered" evidence="16">
    <location>
        <begin position="643"/>
        <end position="885"/>
    </location>
</feature>
<dbReference type="SUPFAM" id="SSF52540">
    <property type="entry name" value="P-loop containing nucleoside triphosphate hydrolases"/>
    <property type="match status" value="1"/>
</dbReference>
<dbReference type="PANTHER" id="PTHR22683:SF41">
    <property type="entry name" value="DNA TRANSLOCASE FTSK"/>
    <property type="match status" value="1"/>
</dbReference>
<dbReference type="PANTHER" id="PTHR22683">
    <property type="entry name" value="SPORULATION PROTEIN RELATED"/>
    <property type="match status" value="1"/>
</dbReference>
<dbReference type="NCBIfam" id="NF007615">
    <property type="entry name" value="PRK10263.1"/>
    <property type="match status" value="1"/>
</dbReference>
<dbReference type="Gene3D" id="1.10.10.10">
    <property type="entry name" value="Winged helix-like DNA-binding domain superfamily/Winged helix DNA-binding domain"/>
    <property type="match status" value="1"/>
</dbReference>
<sequence length="1365" mass="149942">MSQEYTEDKDVTLTKLSSGRRLLEALLILIALFAVWLMAALLSFNPSDPSWSQTAWHEPIHNLGGAPGAWLADTLFFIFGVMAYTIPVIIVGGCWFAWRHQSTDDYIDYFAVSLRLIGVLALILTSCGLAAINADDIWYFASGGVIGSLLSTTLQPLLHSSGGTIMLLCIWAAGLTLFTGWSWVSIAEKLGGWLLNILTFASNRTRRDDTWVDDEEYDDEYDEETDGVQRESRRARILRGALARRKRLAEKFSNPRGRQTDAALFSGKRMDDDEDIQYSARGVAADPDDVLFSGNRATQPEYDEYDPLLNGHSVTEPVAAAAAATAVTQTWAASADPIMQTPPMPGAEPVVAQPTVEWQPVPGPQTGEPVIAPAPEGYQPHPQYAQPQEAQSAPWQQPVPVASAPQYAATPATAAEYDSLAPQETQPQWQAPDAEQHWQPEPTHQPTPVYQPEPIAAEPSHMPPPVIEQPVATEPEPDTEETRPARPPLYYFEEVEEKRAREREQLAAWYQPIPEPVKENVPVKPTVSVAPSIPPVEAVAAAASLDAGIKSGALAAGAAVAAPAFSLATGGAPRPQVKEGIGPQLPRPNRVRVPTRRELASYGIKLPSQRIAEEKAREAERNQYETGAQLTDEEIDAMHQDELARQFAQSQQHRYGETYQHDTQQAEDDDTAAEAELARQFAASQQQRYSGEQPAGAQPFSLDDLDFSPMKVLVDEGPHEPLFTPGVMPESTPVQQPVAPQPQYQQPVAPQPQYQQSQQPVAPQPQYQQPVAPQPQYQQPQQPVAPQPQYQQPQQPVAPQPQYQQPQQPVAPQPQYQQPQQPVAPQPQYQQPQQPVAPQPQYQQPQQPTAPQDSLIHPLLMRNGDSRPLQRPTTPLPSLDLLTPPPSEVEPVDTFALEQMARLVEARLADFRIKADVVNYSPGPVITRFELNLAPGVKAARISNLSRDLARSLSTVAVRVVEVIPGKPYVGLELPNKKRQTVYLREVLDNAKFRENPSPLTVVLGKDIAGDPVVADLAKMPHLLVAGTTGSGKSVGVNAMILSMLYKAQPEDVRFIMIDPKMLELSVYEGIPHLLTEVVTDMKDAANALRWSVNEMERRYKLMSALGVRNLAGYNEKIAEAARMGRPIPDPYWKPGDSMDVQHPVLEKLPYIVVLVDEFADLMMTVGKKVEELIARLAQKARAAGIHLVLATQRPSVDVITGLIKANIPTRIAFTVSSKIDSRTILDQGGAESLLGMGDMLYSGPNSTMPVRVHGAFVRDQEVHAVVQDWKARGRPQYVDGITSDSESEGGGGGFDGGEELDALFDQAVNFVTQKRKASISGVQRQFRIGYNRAARIIEQMEAQGIVSAQGHNGNREVLAPPPFE</sequence>
<dbReference type="InterPro" id="IPR050206">
    <property type="entry name" value="FtsK/SpoIIIE/SftA"/>
</dbReference>
<dbReference type="Pfam" id="PF17854">
    <property type="entry name" value="FtsK_alpha"/>
    <property type="match status" value="1"/>
</dbReference>
<keyword evidence="13 17" id="KW-0472">Membrane</keyword>
<evidence type="ECO:0000256" key="5">
    <source>
        <dbReference type="ARBA" id="ARBA00022519"/>
    </source>
</evidence>
<dbReference type="InterPro" id="IPR036388">
    <property type="entry name" value="WH-like_DNA-bd_sf"/>
</dbReference>
<accession>A0A5V4N094</accession>
<keyword evidence="7 17" id="KW-0812">Transmembrane</keyword>
<dbReference type="InterPro" id="IPR025199">
    <property type="entry name" value="FtsK_4TM"/>
</dbReference>
<comment type="caution">
    <text evidence="19">The sequence shown here is derived from an EMBL/GenBank/DDBJ whole genome shotgun (WGS) entry which is preliminary data.</text>
</comment>
<reference evidence="19" key="1">
    <citation type="submission" date="2018-07" db="EMBL/GenBank/DDBJ databases">
        <authorList>
            <consortium name="PulseNet: The National Subtyping Network for Foodborne Disease Surveillance"/>
            <person name="Tarr C.L."/>
            <person name="Trees E."/>
            <person name="Katz L.S."/>
            <person name="Carleton-Romer H.A."/>
            <person name="Stroika S."/>
            <person name="Kucerova Z."/>
            <person name="Roache K.F."/>
            <person name="Sabol A.L."/>
            <person name="Besser J."/>
            <person name="Gerner-Smidt P."/>
        </authorList>
    </citation>
    <scope>NUCLEOTIDE SEQUENCE</scope>
    <source>
        <strain evidence="19">PNUSAS023753</strain>
    </source>
</reference>
<dbReference type="Gene3D" id="3.30.980.40">
    <property type="match status" value="1"/>
</dbReference>
<evidence type="ECO:0000256" key="9">
    <source>
        <dbReference type="ARBA" id="ARBA00022829"/>
    </source>
</evidence>
<evidence type="ECO:0000256" key="2">
    <source>
        <dbReference type="ARBA" id="ARBA00006474"/>
    </source>
</evidence>
<feature type="binding site" evidence="15">
    <location>
        <begin position="1027"/>
        <end position="1034"/>
    </location>
    <ligand>
        <name>ATP</name>
        <dbReference type="ChEBI" id="CHEBI:30616"/>
    </ligand>
</feature>
<dbReference type="InterPro" id="IPR036390">
    <property type="entry name" value="WH_DNA-bd_sf"/>
</dbReference>
<keyword evidence="8 15" id="KW-0547">Nucleotide-binding</keyword>
<feature type="region of interest" description="Disordered" evidence="16">
    <location>
        <begin position="1278"/>
        <end position="1297"/>
    </location>
</feature>
<organism evidence="19">
    <name type="scientific">Salmonella enterica</name>
    <name type="common">Salmonella choleraesuis</name>
    <dbReference type="NCBI Taxonomy" id="28901"/>
    <lineage>
        <taxon>Bacteria</taxon>
        <taxon>Pseudomonadati</taxon>
        <taxon>Pseudomonadota</taxon>
        <taxon>Gammaproteobacteria</taxon>
        <taxon>Enterobacterales</taxon>
        <taxon>Enterobacteriaceae</taxon>
        <taxon>Salmonella</taxon>
    </lineage>
</organism>
<dbReference type="FunFam" id="1.10.10.10:FF:000268">
    <property type="entry name" value="DNA translocase FtsK"/>
    <property type="match status" value="1"/>
</dbReference>
<evidence type="ECO:0000256" key="16">
    <source>
        <dbReference type="SAM" id="MobiDB-lite"/>
    </source>
</evidence>
<feature type="compositionally biased region" description="Low complexity" evidence="16">
    <location>
        <begin position="402"/>
        <end position="415"/>
    </location>
</feature>
<keyword evidence="5" id="KW-0997">Cell inner membrane</keyword>
<dbReference type="SMART" id="SM00843">
    <property type="entry name" value="Ftsk_gamma"/>
    <property type="match status" value="1"/>
</dbReference>
<dbReference type="GO" id="GO:0005524">
    <property type="term" value="F:ATP binding"/>
    <property type="evidence" value="ECO:0007669"/>
    <property type="project" value="UniProtKB-UniRule"/>
</dbReference>
<evidence type="ECO:0000256" key="8">
    <source>
        <dbReference type="ARBA" id="ARBA00022741"/>
    </source>
</evidence>
<proteinExistence type="inferred from homology"/>
<dbReference type="InterPro" id="IPR018541">
    <property type="entry name" value="Ftsk_gamma"/>
</dbReference>